<dbReference type="Pfam" id="PF13616">
    <property type="entry name" value="Rotamase_3"/>
    <property type="match status" value="1"/>
</dbReference>
<feature type="signal peptide" evidence="3">
    <location>
        <begin position="1"/>
        <end position="26"/>
    </location>
</feature>
<gene>
    <name evidence="5" type="primary">prsA3</name>
    <name evidence="5" type="ORF">J2TS6_61600</name>
</gene>
<evidence type="ECO:0000256" key="3">
    <source>
        <dbReference type="SAM" id="SignalP"/>
    </source>
</evidence>
<keyword evidence="1" id="KW-0697">Rotamase</keyword>
<dbReference type="InterPro" id="IPR000297">
    <property type="entry name" value="PPIase_PpiC"/>
</dbReference>
<dbReference type="EMBL" id="BORQ01000016">
    <property type="protein sequence ID" value="GIO35019.1"/>
    <property type="molecule type" value="Genomic_DNA"/>
</dbReference>
<reference evidence="5" key="1">
    <citation type="submission" date="2021-03" db="EMBL/GenBank/DDBJ databases">
        <title>Antimicrobial resistance genes in bacteria isolated from Japanese honey, and their potential for conferring macrolide and lincosamide resistance in the American foulbrood pathogen Paenibacillus larvae.</title>
        <authorList>
            <person name="Okamoto M."/>
            <person name="Kumagai M."/>
            <person name="Kanamori H."/>
            <person name="Takamatsu D."/>
        </authorList>
    </citation>
    <scope>NUCLEOTIDE SEQUENCE</scope>
    <source>
        <strain evidence="5">J2TS6</strain>
    </source>
</reference>
<dbReference type="Gene3D" id="3.10.50.40">
    <property type="match status" value="1"/>
</dbReference>
<organism evidence="5 6">
    <name type="scientific">Paenibacillus albilobatus</name>
    <dbReference type="NCBI Taxonomy" id="2716884"/>
    <lineage>
        <taxon>Bacteria</taxon>
        <taxon>Bacillati</taxon>
        <taxon>Bacillota</taxon>
        <taxon>Bacilli</taxon>
        <taxon>Bacillales</taxon>
        <taxon>Paenibacillaceae</taxon>
        <taxon>Paenibacillus</taxon>
    </lineage>
</organism>
<feature type="domain" description="PpiC" evidence="4">
    <location>
        <begin position="179"/>
        <end position="283"/>
    </location>
</feature>
<evidence type="ECO:0000313" key="5">
    <source>
        <dbReference type="EMBL" id="GIO35019.1"/>
    </source>
</evidence>
<accession>A0A920CFH8</accession>
<dbReference type="InterPro" id="IPR050245">
    <property type="entry name" value="PrsA_foldase"/>
</dbReference>
<evidence type="ECO:0000256" key="2">
    <source>
        <dbReference type="SAM" id="MobiDB-lite"/>
    </source>
</evidence>
<name>A0A920CFH8_9BACL</name>
<evidence type="ECO:0000256" key="1">
    <source>
        <dbReference type="PROSITE-ProRule" id="PRU00278"/>
    </source>
</evidence>
<dbReference type="SUPFAM" id="SSF109998">
    <property type="entry name" value="Triger factor/SurA peptide-binding domain-like"/>
    <property type="match status" value="1"/>
</dbReference>
<dbReference type="PROSITE" id="PS50198">
    <property type="entry name" value="PPIC_PPIASE_2"/>
    <property type="match status" value="1"/>
</dbReference>
<dbReference type="PANTHER" id="PTHR47245">
    <property type="entry name" value="PEPTIDYLPROLYL ISOMERASE"/>
    <property type="match status" value="1"/>
</dbReference>
<keyword evidence="1" id="KW-0413">Isomerase</keyword>
<dbReference type="AlphaFoldDB" id="A0A920CFH8"/>
<evidence type="ECO:0000259" key="4">
    <source>
        <dbReference type="PROSITE" id="PS50198"/>
    </source>
</evidence>
<sequence>MSFNNRKAWKAILFTVISAMILSVLAACEKSDSASPKDKAENNDTSKVVATYKGGKITAKQLETQKKIISFTSPENAQLVNLGYFQDFLVKQMIAFDYLSGKAADSSKKEGEKQADQLIEQNKKNMGDEQFKKELAAQNLKEEDLRNYLVKTMTAMEDMNSKVTEDEIKNKFEANKQDYTVATLHHVLIGLQYGDKKERTKEEALKIAKDVKSQLDKGADFAEIAKTYSDDSATKENGGLYENFTVGQYNINGFKEQVLTLPLNKISDPFETTLGYHIVKVDSRKETTFDQLTKEQKEIIKYNLGAAKIDNFIQNQLKDIIQKIDLPKTDAKQPEDSAKKEKTGSEAKDGKSPQPYTEKVEKAEGTSGK</sequence>
<proteinExistence type="predicted"/>
<dbReference type="SUPFAM" id="SSF54534">
    <property type="entry name" value="FKBP-like"/>
    <property type="match status" value="1"/>
</dbReference>
<dbReference type="RefSeq" id="WP_160045438.1">
    <property type="nucleotide sequence ID" value="NZ_BORQ01000016.1"/>
</dbReference>
<feature type="compositionally biased region" description="Basic and acidic residues" evidence="2">
    <location>
        <begin position="358"/>
        <end position="369"/>
    </location>
</feature>
<keyword evidence="6" id="KW-1185">Reference proteome</keyword>
<dbReference type="InterPro" id="IPR027304">
    <property type="entry name" value="Trigger_fact/SurA_dom_sf"/>
</dbReference>
<evidence type="ECO:0000313" key="6">
    <source>
        <dbReference type="Proteomes" id="UP000679779"/>
    </source>
</evidence>
<feature type="region of interest" description="Disordered" evidence="2">
    <location>
        <begin position="326"/>
        <end position="369"/>
    </location>
</feature>
<protein>
    <submittedName>
        <fullName evidence="5">Foldase protein PrsA 3</fullName>
    </submittedName>
</protein>
<dbReference type="Proteomes" id="UP000679779">
    <property type="component" value="Unassembled WGS sequence"/>
</dbReference>
<dbReference type="InterPro" id="IPR046357">
    <property type="entry name" value="PPIase_dom_sf"/>
</dbReference>
<dbReference type="PROSITE" id="PS51257">
    <property type="entry name" value="PROKAR_LIPOPROTEIN"/>
    <property type="match status" value="1"/>
</dbReference>
<comment type="caution">
    <text evidence="5">The sequence shown here is derived from an EMBL/GenBank/DDBJ whole genome shotgun (WGS) entry which is preliminary data.</text>
</comment>
<keyword evidence="3" id="KW-0732">Signal</keyword>
<dbReference type="PANTHER" id="PTHR47245:SF2">
    <property type="entry name" value="PEPTIDYL-PROLYL CIS-TRANS ISOMERASE HP_0175-RELATED"/>
    <property type="match status" value="1"/>
</dbReference>
<feature type="chain" id="PRO_5038845022" evidence="3">
    <location>
        <begin position="27"/>
        <end position="369"/>
    </location>
</feature>
<feature type="compositionally biased region" description="Basic and acidic residues" evidence="2">
    <location>
        <begin position="326"/>
        <end position="351"/>
    </location>
</feature>
<dbReference type="GO" id="GO:0003755">
    <property type="term" value="F:peptidyl-prolyl cis-trans isomerase activity"/>
    <property type="evidence" value="ECO:0007669"/>
    <property type="project" value="UniProtKB-KW"/>
</dbReference>